<protein>
    <submittedName>
        <fullName evidence="3">ComF family protein</fullName>
    </submittedName>
</protein>
<dbReference type="CDD" id="cd06223">
    <property type="entry name" value="PRTases_typeI"/>
    <property type="match status" value="1"/>
</dbReference>
<reference evidence="4" key="1">
    <citation type="journal article" date="2019" name="Int. J. Syst. Evol. Microbiol.">
        <title>The Global Catalogue of Microorganisms (GCM) 10K type strain sequencing project: providing services to taxonomists for standard genome sequencing and annotation.</title>
        <authorList>
            <consortium name="The Broad Institute Genomics Platform"/>
            <consortium name="The Broad Institute Genome Sequencing Center for Infectious Disease"/>
            <person name="Wu L."/>
            <person name="Ma J."/>
        </authorList>
    </citation>
    <scope>NUCLEOTIDE SEQUENCE [LARGE SCALE GENOMIC DNA]</scope>
    <source>
        <strain evidence="4">CGMCC 1.13718</strain>
    </source>
</reference>
<evidence type="ECO:0000313" key="3">
    <source>
        <dbReference type="EMBL" id="MFC4892549.1"/>
    </source>
</evidence>
<dbReference type="Proteomes" id="UP001595926">
    <property type="component" value="Unassembled WGS sequence"/>
</dbReference>
<dbReference type="InterPro" id="IPR000836">
    <property type="entry name" value="PRTase_dom"/>
</dbReference>
<comment type="similarity">
    <text evidence="1">Belongs to the ComF/GntX family.</text>
</comment>
<dbReference type="EMBL" id="JBHSJH010000002">
    <property type="protein sequence ID" value="MFC4892549.1"/>
    <property type="molecule type" value="Genomic_DNA"/>
</dbReference>
<evidence type="ECO:0000259" key="2">
    <source>
        <dbReference type="Pfam" id="PF00156"/>
    </source>
</evidence>
<evidence type="ECO:0000256" key="1">
    <source>
        <dbReference type="ARBA" id="ARBA00008007"/>
    </source>
</evidence>
<organism evidence="3 4">
    <name type="scientific">Pseudofrancisella aestuarii</name>
    <dbReference type="NCBI Taxonomy" id="2670347"/>
    <lineage>
        <taxon>Bacteria</taxon>
        <taxon>Pseudomonadati</taxon>
        <taxon>Pseudomonadota</taxon>
        <taxon>Gammaproteobacteria</taxon>
        <taxon>Thiotrichales</taxon>
        <taxon>Francisellaceae</taxon>
        <taxon>Pseudofrancisella</taxon>
    </lineage>
</organism>
<dbReference type="Pfam" id="PF00156">
    <property type="entry name" value="Pribosyltran"/>
    <property type="match status" value="1"/>
</dbReference>
<gene>
    <name evidence="3" type="ORF">ACFPDQ_05750</name>
</gene>
<dbReference type="PANTHER" id="PTHR47505:SF1">
    <property type="entry name" value="DNA UTILIZATION PROTEIN YHGH"/>
    <property type="match status" value="1"/>
</dbReference>
<dbReference type="InterPro" id="IPR029057">
    <property type="entry name" value="PRTase-like"/>
</dbReference>
<comment type="caution">
    <text evidence="3">The sequence shown here is derived from an EMBL/GenBank/DDBJ whole genome shotgun (WGS) entry which is preliminary data.</text>
</comment>
<dbReference type="SUPFAM" id="SSF53271">
    <property type="entry name" value="PRTase-like"/>
    <property type="match status" value="1"/>
</dbReference>
<feature type="domain" description="Phosphoribosyltransferase" evidence="2">
    <location>
        <begin position="129"/>
        <end position="219"/>
    </location>
</feature>
<proteinExistence type="inferred from homology"/>
<dbReference type="RefSeq" id="WP_244614622.1">
    <property type="nucleotide sequence ID" value="NZ_JBHSJH010000002.1"/>
</dbReference>
<dbReference type="Gene3D" id="3.40.50.2020">
    <property type="match status" value="1"/>
</dbReference>
<dbReference type="PANTHER" id="PTHR47505">
    <property type="entry name" value="DNA UTILIZATION PROTEIN YHGH"/>
    <property type="match status" value="1"/>
</dbReference>
<name>A0ABV9TBM5_9GAMM</name>
<accession>A0ABV9TBM5</accession>
<keyword evidence="4" id="KW-1185">Reference proteome</keyword>
<evidence type="ECO:0000313" key="4">
    <source>
        <dbReference type="Proteomes" id="UP001595926"/>
    </source>
</evidence>
<dbReference type="InterPro" id="IPR051910">
    <property type="entry name" value="ComF/GntX_DNA_util-trans"/>
</dbReference>
<sequence>MKSIKELLVNIKQLLLKQSCALCKQSSNCLVCDYCFKDLEKQLSFNKDQIILDDEYDYYHLFNYSKEIQLLLKKLKFNKDVLVISIFETLIYKWWEDSAKEYLNEVDEIIVVPIHRFRYLYRGFNQSELLANKLADCINIEPNFKACKRKKYTKAQAKSSKKDREMQIKNVFELTQSIKSKHLVVFDDVFTTGSTLKELIKTVKLSGDIKKISIVALVKAGL</sequence>